<reference evidence="3" key="1">
    <citation type="journal article" date="2018" name="Nat. Microbiol.">
        <title>Leveraging single-cell genomics to expand the fungal tree of life.</title>
        <authorList>
            <person name="Ahrendt S.R."/>
            <person name="Quandt C.A."/>
            <person name="Ciobanu D."/>
            <person name="Clum A."/>
            <person name="Salamov A."/>
            <person name="Andreopoulos B."/>
            <person name="Cheng J.F."/>
            <person name="Woyke T."/>
            <person name="Pelin A."/>
            <person name="Henrissat B."/>
            <person name="Reynolds N.K."/>
            <person name="Benny G.L."/>
            <person name="Smith M.E."/>
            <person name="James T.Y."/>
            <person name="Grigoriev I.V."/>
        </authorList>
    </citation>
    <scope>NUCLEOTIDE SEQUENCE [LARGE SCALE GENOMIC DNA]</scope>
    <source>
        <strain evidence="3">ATCC 52028</strain>
    </source>
</reference>
<dbReference type="EMBL" id="ML014213">
    <property type="protein sequence ID" value="RKP00495.1"/>
    <property type="molecule type" value="Genomic_DNA"/>
</dbReference>
<accession>A0A4P9X5R9</accession>
<feature type="compositionally biased region" description="Polar residues" evidence="1">
    <location>
        <begin position="98"/>
        <end position="110"/>
    </location>
</feature>
<dbReference type="Proteomes" id="UP000274922">
    <property type="component" value="Unassembled WGS sequence"/>
</dbReference>
<keyword evidence="3" id="KW-1185">Reference proteome</keyword>
<name>A0A4P9X5R9_9FUNG</name>
<gene>
    <name evidence="2" type="ORF">CXG81DRAFT_19567</name>
</gene>
<evidence type="ECO:0000313" key="3">
    <source>
        <dbReference type="Proteomes" id="UP000274922"/>
    </source>
</evidence>
<sequence length="110" mass="11735">MSSGNAKGASNANTDANPHPLQNAGIGGFGGEAMGFMPQKSDEEVERMAQEVLSFERQQKSQPQDQDQNQKPASSGSQQNEPLPELGPQSILPKANLNAEQIQAMASQQK</sequence>
<protein>
    <submittedName>
        <fullName evidence="2">Uncharacterized protein</fullName>
    </submittedName>
</protein>
<evidence type="ECO:0000313" key="2">
    <source>
        <dbReference type="EMBL" id="RKP00495.1"/>
    </source>
</evidence>
<evidence type="ECO:0000256" key="1">
    <source>
        <dbReference type="SAM" id="MobiDB-lite"/>
    </source>
</evidence>
<proteinExistence type="predicted"/>
<feature type="region of interest" description="Disordered" evidence="1">
    <location>
        <begin position="1"/>
        <end position="110"/>
    </location>
</feature>
<organism evidence="2 3">
    <name type="scientific">Caulochytrium protostelioides</name>
    <dbReference type="NCBI Taxonomy" id="1555241"/>
    <lineage>
        <taxon>Eukaryota</taxon>
        <taxon>Fungi</taxon>
        <taxon>Fungi incertae sedis</taxon>
        <taxon>Chytridiomycota</taxon>
        <taxon>Chytridiomycota incertae sedis</taxon>
        <taxon>Chytridiomycetes</taxon>
        <taxon>Caulochytriales</taxon>
        <taxon>Caulochytriaceae</taxon>
        <taxon>Caulochytrium</taxon>
    </lineage>
</organism>
<dbReference type="AlphaFoldDB" id="A0A4P9X5R9"/>
<feature type="compositionally biased region" description="Basic and acidic residues" evidence="1">
    <location>
        <begin position="40"/>
        <end position="49"/>
    </location>
</feature>
<feature type="compositionally biased region" description="Low complexity" evidence="1">
    <location>
        <begin position="60"/>
        <end position="72"/>
    </location>
</feature>
<feature type="compositionally biased region" description="Polar residues" evidence="1">
    <location>
        <begin position="1"/>
        <end position="16"/>
    </location>
</feature>